<evidence type="ECO:0008006" key="3">
    <source>
        <dbReference type="Google" id="ProtNLM"/>
    </source>
</evidence>
<evidence type="ECO:0000313" key="2">
    <source>
        <dbReference type="Proteomes" id="UP000626092"/>
    </source>
</evidence>
<proteinExistence type="predicted"/>
<dbReference type="Proteomes" id="UP000626092">
    <property type="component" value="Unassembled WGS sequence"/>
</dbReference>
<name>A0A834HDE8_RHOSS</name>
<keyword evidence="2" id="KW-1185">Reference proteome</keyword>
<dbReference type="OrthoDB" id="1001278at2759"/>
<evidence type="ECO:0000313" key="1">
    <source>
        <dbReference type="EMBL" id="KAF7151939.1"/>
    </source>
</evidence>
<dbReference type="AlphaFoldDB" id="A0A834HDE8"/>
<sequence length="134" mass="14941">MLPRLFCSSQNHHSPTWAWKSWIEGQGANLIDPTLRTNSSSICEIMRCIHTGLLCIQENISERPTMASVVMMVTSSSLTLPMPSEPAFFLRSSVGPQQPVLGEFDSTVMEYNHSKPKSACMSVDDASITEFYPR</sequence>
<dbReference type="EMBL" id="WJXA01000002">
    <property type="protein sequence ID" value="KAF7151939.1"/>
    <property type="molecule type" value="Genomic_DNA"/>
</dbReference>
<protein>
    <recommendedName>
        <fullName evidence="3">S-locus receptor kinase C-terminal domain-containing protein</fullName>
    </recommendedName>
</protein>
<dbReference type="PANTHER" id="PTHR27006:SF616">
    <property type="entry name" value="CYSTEINE-RICH RECEPTOR-LIKE PROTEIN KINASE 10"/>
    <property type="match status" value="1"/>
</dbReference>
<comment type="caution">
    <text evidence="1">The sequence shown here is derived from an EMBL/GenBank/DDBJ whole genome shotgun (WGS) entry which is preliminary data.</text>
</comment>
<organism evidence="1 2">
    <name type="scientific">Rhododendron simsii</name>
    <name type="common">Sims's rhododendron</name>
    <dbReference type="NCBI Taxonomy" id="118357"/>
    <lineage>
        <taxon>Eukaryota</taxon>
        <taxon>Viridiplantae</taxon>
        <taxon>Streptophyta</taxon>
        <taxon>Embryophyta</taxon>
        <taxon>Tracheophyta</taxon>
        <taxon>Spermatophyta</taxon>
        <taxon>Magnoliopsida</taxon>
        <taxon>eudicotyledons</taxon>
        <taxon>Gunneridae</taxon>
        <taxon>Pentapetalae</taxon>
        <taxon>asterids</taxon>
        <taxon>Ericales</taxon>
        <taxon>Ericaceae</taxon>
        <taxon>Ericoideae</taxon>
        <taxon>Rhodoreae</taxon>
        <taxon>Rhododendron</taxon>
    </lineage>
</organism>
<reference evidence="1" key="1">
    <citation type="submission" date="2019-11" db="EMBL/GenBank/DDBJ databases">
        <authorList>
            <person name="Liu Y."/>
            <person name="Hou J."/>
            <person name="Li T.-Q."/>
            <person name="Guan C.-H."/>
            <person name="Wu X."/>
            <person name="Wu H.-Z."/>
            <person name="Ling F."/>
            <person name="Zhang R."/>
            <person name="Shi X.-G."/>
            <person name="Ren J.-P."/>
            <person name="Chen E.-F."/>
            <person name="Sun J.-M."/>
        </authorList>
    </citation>
    <scope>NUCLEOTIDE SEQUENCE</scope>
    <source>
        <strain evidence="1">Adult_tree_wgs_1</strain>
        <tissue evidence="1">Leaves</tissue>
    </source>
</reference>
<dbReference type="PANTHER" id="PTHR27006">
    <property type="entry name" value="PROMASTIGOTE SURFACE ANTIGEN PROTEIN PSA"/>
    <property type="match status" value="1"/>
</dbReference>
<dbReference type="Gene3D" id="1.10.510.10">
    <property type="entry name" value="Transferase(Phosphotransferase) domain 1"/>
    <property type="match status" value="1"/>
</dbReference>
<accession>A0A834HDE8</accession>
<gene>
    <name evidence="1" type="ORF">RHSIM_Rhsim02G0114300</name>
</gene>